<dbReference type="PIRSF" id="PIRSF000390">
    <property type="entry name" value="PLP_StrS"/>
    <property type="match status" value="1"/>
</dbReference>
<dbReference type="Gene3D" id="3.90.1150.10">
    <property type="entry name" value="Aspartate Aminotransferase, domain 1"/>
    <property type="match status" value="1"/>
</dbReference>
<dbReference type="RefSeq" id="WP_345158272.1">
    <property type="nucleotide sequence ID" value="NZ_BAABDT010000003.1"/>
</dbReference>
<evidence type="ECO:0000256" key="2">
    <source>
        <dbReference type="RuleBase" id="RU004508"/>
    </source>
</evidence>
<dbReference type="Pfam" id="PF01041">
    <property type="entry name" value="DegT_DnrJ_EryC1"/>
    <property type="match status" value="1"/>
</dbReference>
<name>A0ABP7FC69_9FLAO</name>
<evidence type="ECO:0000256" key="1">
    <source>
        <dbReference type="ARBA" id="ARBA00037999"/>
    </source>
</evidence>
<dbReference type="InterPro" id="IPR020026">
    <property type="entry name" value="PseC"/>
</dbReference>
<dbReference type="InterPro" id="IPR015424">
    <property type="entry name" value="PyrdxlP-dep_Trfase"/>
</dbReference>
<dbReference type="EMBL" id="BAABDT010000003">
    <property type="protein sequence ID" value="GAA3736174.1"/>
    <property type="molecule type" value="Genomic_DNA"/>
</dbReference>
<reference evidence="4" key="1">
    <citation type="journal article" date="2019" name="Int. J. Syst. Evol. Microbiol.">
        <title>The Global Catalogue of Microorganisms (GCM) 10K type strain sequencing project: providing services to taxonomists for standard genome sequencing and annotation.</title>
        <authorList>
            <consortium name="The Broad Institute Genomics Platform"/>
            <consortium name="The Broad Institute Genome Sequencing Center for Infectious Disease"/>
            <person name="Wu L."/>
            <person name="Ma J."/>
        </authorList>
    </citation>
    <scope>NUCLEOTIDE SEQUENCE [LARGE SCALE GENOMIC DNA]</scope>
    <source>
        <strain evidence="4">JCM 17336</strain>
    </source>
</reference>
<dbReference type="Proteomes" id="UP001501367">
    <property type="component" value="Unassembled WGS sequence"/>
</dbReference>
<organism evidence="3 4">
    <name type="scientific">Flavobacterium ginsengisoli</name>
    <dbReference type="NCBI Taxonomy" id="871694"/>
    <lineage>
        <taxon>Bacteria</taxon>
        <taxon>Pseudomonadati</taxon>
        <taxon>Bacteroidota</taxon>
        <taxon>Flavobacteriia</taxon>
        <taxon>Flavobacteriales</taxon>
        <taxon>Flavobacteriaceae</taxon>
        <taxon>Flavobacterium</taxon>
    </lineage>
</organism>
<dbReference type="NCBIfam" id="TIGR03588">
    <property type="entry name" value="PseC"/>
    <property type="match status" value="1"/>
</dbReference>
<evidence type="ECO:0000313" key="3">
    <source>
        <dbReference type="EMBL" id="GAA3736174.1"/>
    </source>
</evidence>
<dbReference type="SUPFAM" id="SSF53383">
    <property type="entry name" value="PLP-dependent transferases"/>
    <property type="match status" value="1"/>
</dbReference>
<proteinExistence type="inferred from homology"/>
<dbReference type="InterPro" id="IPR015422">
    <property type="entry name" value="PyrdxlP-dep_Trfase_small"/>
</dbReference>
<dbReference type="InterPro" id="IPR015421">
    <property type="entry name" value="PyrdxlP-dep_Trfase_major"/>
</dbReference>
<comment type="similarity">
    <text evidence="1 2">Belongs to the DegT/DnrJ/EryC1 family.</text>
</comment>
<sequence>MRNKVIPYGRQEVTDEDIKVVIETLKSDFLTQGPKIKEFEEKFAKSVDARYAVAVNNATAGLHIAVMALGLKEGDRVISTPITFAASANCARFVGAEVWFADIDRDTYLLSLEKTRELILSKPKGFFKGIIPVDFAGLPVNLEDFRKLANEHDLWILEDACHAPGGYFIDSKEQKQFCGNGVYADAAVFSFHPVKHIACGEGGMVTTNSEEVYKKLLLLRSHGITKENMSENHGGWFYEMQTLGFNYRITDFQAALGISQLARNERGVIIRNEISDRYKKAFLGKVKFQTLPENFLNAHHLFVIEVNDRKGLYDYLHENKIYAQIHYIPVHKLPYYKEIGYNTDTDLSKSEDYYSKCISLPMYPTLSAEEQDFVIMKTLEFLNV</sequence>
<gene>
    <name evidence="3" type="primary">pseC</name>
    <name evidence="3" type="ORF">GCM10022422_19040</name>
</gene>
<keyword evidence="2" id="KW-0663">Pyridoxal phosphate</keyword>
<dbReference type="PANTHER" id="PTHR30244">
    <property type="entry name" value="TRANSAMINASE"/>
    <property type="match status" value="1"/>
</dbReference>
<dbReference type="InterPro" id="IPR000653">
    <property type="entry name" value="DegT/StrS_aminotransferase"/>
</dbReference>
<dbReference type="PANTHER" id="PTHR30244:SF34">
    <property type="entry name" value="DTDP-4-AMINO-4,6-DIDEOXYGALACTOSE TRANSAMINASE"/>
    <property type="match status" value="1"/>
</dbReference>
<keyword evidence="4" id="KW-1185">Reference proteome</keyword>
<dbReference type="CDD" id="cd00616">
    <property type="entry name" value="AHBA_syn"/>
    <property type="match status" value="1"/>
</dbReference>
<comment type="caution">
    <text evidence="3">The sequence shown here is derived from an EMBL/GenBank/DDBJ whole genome shotgun (WGS) entry which is preliminary data.</text>
</comment>
<evidence type="ECO:0000313" key="4">
    <source>
        <dbReference type="Proteomes" id="UP001501367"/>
    </source>
</evidence>
<accession>A0ABP7FC69</accession>
<dbReference type="Gene3D" id="3.40.640.10">
    <property type="entry name" value="Type I PLP-dependent aspartate aminotransferase-like (Major domain)"/>
    <property type="match status" value="1"/>
</dbReference>
<protein>
    <submittedName>
        <fullName evidence="3">UDP-4-amino-4, 6-dideoxy-N-acetyl-beta-L-altrosami ne transaminase</fullName>
    </submittedName>
</protein>